<keyword evidence="10" id="KW-1185">Reference proteome</keyword>
<feature type="transmembrane region" description="Helical" evidence="7">
    <location>
        <begin position="380"/>
        <end position="397"/>
    </location>
</feature>
<dbReference type="Gene3D" id="1.20.1250.20">
    <property type="entry name" value="MFS general substrate transporter like domains"/>
    <property type="match status" value="1"/>
</dbReference>
<dbReference type="OrthoDB" id="9807274at2"/>
<evidence type="ECO:0000256" key="3">
    <source>
        <dbReference type="ARBA" id="ARBA00022475"/>
    </source>
</evidence>
<dbReference type="InterPro" id="IPR004638">
    <property type="entry name" value="EmrB-like"/>
</dbReference>
<comment type="caution">
    <text evidence="9">The sequence shown here is derived from an EMBL/GenBank/DDBJ whole genome shotgun (WGS) entry which is preliminary data.</text>
</comment>
<evidence type="ECO:0000256" key="6">
    <source>
        <dbReference type="ARBA" id="ARBA00023136"/>
    </source>
</evidence>
<keyword evidence="6 7" id="KW-0472">Membrane</keyword>
<evidence type="ECO:0000259" key="8">
    <source>
        <dbReference type="PROSITE" id="PS50850"/>
    </source>
</evidence>
<feature type="domain" description="Major facilitator superfamily (MFS) profile" evidence="8">
    <location>
        <begin position="20"/>
        <end position="516"/>
    </location>
</feature>
<evidence type="ECO:0000313" key="10">
    <source>
        <dbReference type="Proteomes" id="UP000077164"/>
    </source>
</evidence>
<organism evidence="9 10">
    <name type="scientific">Flavobacterium fryxellicola</name>
    <dbReference type="NCBI Taxonomy" id="249352"/>
    <lineage>
        <taxon>Bacteria</taxon>
        <taxon>Pseudomonadati</taxon>
        <taxon>Bacteroidota</taxon>
        <taxon>Flavobacteriia</taxon>
        <taxon>Flavobacteriales</taxon>
        <taxon>Flavobacteriaceae</taxon>
        <taxon>Flavobacterium</taxon>
    </lineage>
</organism>
<feature type="transmembrane region" description="Helical" evidence="7">
    <location>
        <begin position="58"/>
        <end position="78"/>
    </location>
</feature>
<feature type="transmembrane region" description="Helical" evidence="7">
    <location>
        <begin position="341"/>
        <end position="360"/>
    </location>
</feature>
<dbReference type="AlphaFoldDB" id="A0A162NZG1"/>
<keyword evidence="2" id="KW-0813">Transport</keyword>
<feature type="transmembrane region" description="Helical" evidence="7">
    <location>
        <begin position="145"/>
        <end position="166"/>
    </location>
</feature>
<name>A0A162NZG1_9FLAO</name>
<dbReference type="Proteomes" id="UP000077164">
    <property type="component" value="Unassembled WGS sequence"/>
</dbReference>
<dbReference type="PROSITE" id="PS50850">
    <property type="entry name" value="MFS"/>
    <property type="match status" value="1"/>
</dbReference>
<dbReference type="CDD" id="cd17503">
    <property type="entry name" value="MFS_LmrB_MDR_like"/>
    <property type="match status" value="1"/>
</dbReference>
<dbReference type="PANTHER" id="PTHR23501">
    <property type="entry name" value="MAJOR FACILITATOR SUPERFAMILY"/>
    <property type="match status" value="1"/>
</dbReference>
<feature type="transmembrane region" description="Helical" evidence="7">
    <location>
        <begin position="310"/>
        <end position="329"/>
    </location>
</feature>
<evidence type="ECO:0000256" key="7">
    <source>
        <dbReference type="SAM" id="Phobius"/>
    </source>
</evidence>
<dbReference type="GO" id="GO:0022857">
    <property type="term" value="F:transmembrane transporter activity"/>
    <property type="evidence" value="ECO:0007669"/>
    <property type="project" value="InterPro"/>
</dbReference>
<dbReference type="EMBL" id="LVJE01000034">
    <property type="protein sequence ID" value="OAB26210.1"/>
    <property type="molecule type" value="Genomic_DNA"/>
</dbReference>
<comment type="subcellular location">
    <subcellularLocation>
        <location evidence="1">Cell membrane</location>
        <topology evidence="1">Multi-pass membrane protein</topology>
    </subcellularLocation>
</comment>
<reference evidence="9 10" key="1">
    <citation type="submission" date="2016-03" db="EMBL/GenBank/DDBJ databases">
        <title>Draft genome sequence of Flavobacterium fryxellicola DSM 16209.</title>
        <authorList>
            <person name="Shin S.-K."/>
            <person name="Yi H."/>
        </authorList>
    </citation>
    <scope>NUCLEOTIDE SEQUENCE [LARGE SCALE GENOMIC DNA]</scope>
    <source>
        <strain evidence="9 10">DSM 16209</strain>
    </source>
</reference>
<accession>A0A162NZG1</accession>
<feature type="transmembrane region" description="Helical" evidence="7">
    <location>
        <begin position="18"/>
        <end position="38"/>
    </location>
</feature>
<proteinExistence type="predicted"/>
<dbReference type="PANTHER" id="PTHR23501:SF174">
    <property type="entry name" value="MULTIDRUG EXPORT PROTEIN EMRB-RELATED"/>
    <property type="match status" value="1"/>
</dbReference>
<evidence type="ECO:0000256" key="5">
    <source>
        <dbReference type="ARBA" id="ARBA00022989"/>
    </source>
</evidence>
<dbReference type="RefSeq" id="WP_066082157.1">
    <property type="nucleotide sequence ID" value="NZ_FRDK01000017.1"/>
</dbReference>
<feature type="transmembrane region" description="Helical" evidence="7">
    <location>
        <begin position="409"/>
        <end position="426"/>
    </location>
</feature>
<dbReference type="SUPFAM" id="SSF103473">
    <property type="entry name" value="MFS general substrate transporter"/>
    <property type="match status" value="1"/>
</dbReference>
<dbReference type="InterPro" id="IPR020846">
    <property type="entry name" value="MFS_dom"/>
</dbReference>
<keyword evidence="3" id="KW-1003">Cell membrane</keyword>
<gene>
    <name evidence="9" type="ORF">FBFR_13305</name>
</gene>
<feature type="transmembrane region" description="Helical" evidence="7">
    <location>
        <begin position="487"/>
        <end position="510"/>
    </location>
</feature>
<dbReference type="Gene3D" id="1.20.1720.10">
    <property type="entry name" value="Multidrug resistance protein D"/>
    <property type="match status" value="1"/>
</dbReference>
<dbReference type="Pfam" id="PF07690">
    <property type="entry name" value="MFS_1"/>
    <property type="match status" value="1"/>
</dbReference>
<feature type="transmembrane region" description="Helical" evidence="7">
    <location>
        <begin position="85"/>
        <end position="105"/>
    </location>
</feature>
<dbReference type="InterPro" id="IPR011701">
    <property type="entry name" value="MFS"/>
</dbReference>
<keyword evidence="4 7" id="KW-0812">Transmembrane</keyword>
<evidence type="ECO:0000256" key="4">
    <source>
        <dbReference type="ARBA" id="ARBA00022692"/>
    </source>
</evidence>
<dbReference type="GO" id="GO:0005886">
    <property type="term" value="C:plasma membrane"/>
    <property type="evidence" value="ECO:0007669"/>
    <property type="project" value="UniProtKB-SubCell"/>
</dbReference>
<feature type="transmembrane region" description="Helical" evidence="7">
    <location>
        <begin position="274"/>
        <end position="298"/>
    </location>
</feature>
<evidence type="ECO:0000313" key="9">
    <source>
        <dbReference type="EMBL" id="OAB26210.1"/>
    </source>
</evidence>
<feature type="transmembrane region" description="Helical" evidence="7">
    <location>
        <begin position="172"/>
        <end position="193"/>
    </location>
</feature>
<dbReference type="NCBIfam" id="TIGR00711">
    <property type="entry name" value="efflux_EmrB"/>
    <property type="match status" value="1"/>
</dbReference>
<evidence type="ECO:0000256" key="1">
    <source>
        <dbReference type="ARBA" id="ARBA00004651"/>
    </source>
</evidence>
<feature type="transmembrane region" description="Helical" evidence="7">
    <location>
        <begin position="205"/>
        <end position="224"/>
    </location>
</feature>
<evidence type="ECO:0000256" key="2">
    <source>
        <dbReference type="ARBA" id="ARBA00022448"/>
    </source>
</evidence>
<protein>
    <recommendedName>
        <fullName evidence="8">Major facilitator superfamily (MFS) profile domain-containing protein</fullName>
    </recommendedName>
</protein>
<dbReference type="InterPro" id="IPR036259">
    <property type="entry name" value="MFS_trans_sf"/>
</dbReference>
<sequence length="525" mass="56817">METTALQKPTYEVGARKWLITITVITCAIMELIDTSIVNVATREIAGNLGATIEETAYVISAYAISNIIIIPLTGFLSNIFGRKVYFTASVVLFTIASFLCGASHSIEMLIFWRFVQGIGGGALLATAQTILVETFPPEEIDKANGIFGAGIVMGPTLGPVIGGYLVDNFSWGWIFYVNIPIGIIATFLSWKYIKGTKLPVVGKVDYLGILFLILGIGSLQLVLEEGERKDWFNSNFILISSIIAVLGIAAFIIRELKVKNPVVDLRVLKNRNVLVGAALSLAFGMAIYVSVFLYPVFVQAFLGWNATRTGLLILPSSFLTGILMGVNATLLQKGVSPKTLVIIGFTAVIGYEFITYFLATPTSGEWDWFWPQMIRGFGFGFIFVPVAGLMLSGLKGDNLAQASGLSNMLRLLGGAIGIAITNTYVTRRFAVHRADLIGNISMYNPESNERFYGLVRAFQSQGKSLQEAQQMAAGAMEGAVSTQAAIISYAEGFLLIGIICLAVLPLVFFAKIKKGEIVDVSGTH</sequence>
<dbReference type="PRINTS" id="PR01036">
    <property type="entry name" value="TCRTETB"/>
</dbReference>
<feature type="transmembrane region" description="Helical" evidence="7">
    <location>
        <begin position="236"/>
        <end position="254"/>
    </location>
</feature>
<dbReference type="STRING" id="249352.SAMN05444395_1178"/>
<feature type="transmembrane region" description="Helical" evidence="7">
    <location>
        <begin position="111"/>
        <end position="133"/>
    </location>
</feature>
<keyword evidence="5 7" id="KW-1133">Transmembrane helix</keyword>